<reference evidence="1 2" key="1">
    <citation type="journal article" date="2015" name="Infect. Genet. Evol.">
        <title>Genomic sequences of six botulinum neurotoxin-producing strains representing three clostridial species illustrate the mobility and diversity of botulinum neurotoxin genes.</title>
        <authorList>
            <person name="Smith T.J."/>
            <person name="Hill K.K."/>
            <person name="Xie G."/>
            <person name="Foley B.T."/>
            <person name="Williamson C.H."/>
            <person name="Foster J.T."/>
            <person name="Johnson S.L."/>
            <person name="Chertkov O."/>
            <person name="Teshima H."/>
            <person name="Gibbons H.S."/>
            <person name="Johnsky L.A."/>
            <person name="Karavis M.A."/>
            <person name="Smith L.A."/>
        </authorList>
    </citation>
    <scope>NUCLEOTIDE SEQUENCE [LARGE SCALE GENOMIC DNA]</scope>
    <source>
        <strain evidence="1">Sullivan</strain>
    </source>
</reference>
<dbReference type="InterPro" id="IPR025374">
    <property type="entry name" value="DUF4364"/>
</dbReference>
<dbReference type="AlphaFoldDB" id="A0A0A7FY71"/>
<dbReference type="Pfam" id="PF14277">
    <property type="entry name" value="DUF4364"/>
    <property type="match status" value="1"/>
</dbReference>
<dbReference type="SUPFAM" id="SSF46785">
    <property type="entry name" value="Winged helix' DNA-binding domain"/>
    <property type="match status" value="1"/>
</dbReference>
<accession>A0A0A7FY71</accession>
<dbReference type="STRING" id="1561.NPD11_107"/>
<dbReference type="RefSeq" id="WP_039316264.1">
    <property type="nucleotide sequence ID" value="NZ_CP006905.1"/>
</dbReference>
<gene>
    <name evidence="1" type="ORF">U729_2920</name>
</gene>
<dbReference type="OrthoDB" id="9783597at2"/>
<name>A0A0A7FY71_9CLOT</name>
<keyword evidence="2" id="KW-1185">Reference proteome</keyword>
<dbReference type="HOGENOM" id="CLU_103675_1_0_9"/>
<evidence type="ECO:0000313" key="2">
    <source>
        <dbReference type="Proteomes" id="UP000030635"/>
    </source>
</evidence>
<evidence type="ECO:0000313" key="1">
    <source>
        <dbReference type="EMBL" id="AIY83845.1"/>
    </source>
</evidence>
<dbReference type="InterPro" id="IPR036390">
    <property type="entry name" value="WH_DNA-bd_sf"/>
</dbReference>
<proteinExistence type="predicted"/>
<dbReference type="eggNOG" id="COG3432">
    <property type="taxonomic scope" value="Bacteria"/>
</dbReference>
<evidence type="ECO:0008006" key="3">
    <source>
        <dbReference type="Google" id="ProtNLM"/>
    </source>
</evidence>
<dbReference type="EMBL" id="CP006905">
    <property type="protein sequence ID" value="AIY83845.1"/>
    <property type="molecule type" value="Genomic_DNA"/>
</dbReference>
<dbReference type="Gene3D" id="1.10.10.10">
    <property type="entry name" value="Winged helix-like DNA-binding domain superfamily/Winged helix DNA-binding domain"/>
    <property type="match status" value="1"/>
</dbReference>
<dbReference type="KEGG" id="cbv:U729_2920"/>
<dbReference type="Proteomes" id="UP000030635">
    <property type="component" value="Chromosome"/>
</dbReference>
<protein>
    <recommendedName>
        <fullName evidence="3">DUF4364 family protein</fullName>
    </recommendedName>
</protein>
<organism evidence="1 2">
    <name type="scientific">Clostridium baratii str. Sullivan</name>
    <dbReference type="NCBI Taxonomy" id="1415775"/>
    <lineage>
        <taxon>Bacteria</taxon>
        <taxon>Bacillati</taxon>
        <taxon>Bacillota</taxon>
        <taxon>Clostridia</taxon>
        <taxon>Eubacteriales</taxon>
        <taxon>Clostridiaceae</taxon>
        <taxon>Clostridium</taxon>
    </lineage>
</organism>
<sequence>MYEESSLELAENKLLLLYILKTLRQPISNTQLTEIVLENSFINYFTLQQYVNELEEAQFIEYSEVMDKNLLHLTQKGDNVLSFFKDRISPSKISLINEYIKSHIDLIKKELTIHSDYTLGENDTFIVDVKALEDESPLIELKLSVPTKKQATHLCNKWQENPSEIYNQIINLLFDDLN</sequence>
<dbReference type="InterPro" id="IPR036388">
    <property type="entry name" value="WH-like_DNA-bd_sf"/>
</dbReference>
<dbReference type="GeneID" id="60853385"/>